<proteinExistence type="predicted"/>
<sequence>MIFNLVIIDVQPVFAAEPAENGVHDIFTAKDSTPLEQFKARVLNRILYLDTEIDVSDLNIAPNDIRYTVNGNHLTGIYAARAIVRQNPFYSTAATTGFPEFTYKDNGCVATVKYTYNPAWTQDFVKKVIAGYDEAMALIKPGDSDFAKILKIHDWIVKNVSYGMSTPYYDFAVGALGNRKAVCAGYAQCNQFLLGQVGIESVYIAANTGKKEPHAWNLVKFDGHWFHVDCTWDRGLGVNPNVNHTYFMLSDAELNADGEHSEDWKDPAKGYPSNNLCSIEDKFYKDNKDIATNEQIAANPITIKHEADSAQDYQTNNREHWRTCPAGVEVGREEHTGNPCAVCGYSVQPHTVTVTTNGSGKASVDSATAGGGTEITLTATPDAGYHFKEWKALKGDVTVSDNKFTMPDEPVLLQAVFDKIVKTPAVDATCTKAGNIAYWSCKNCGKYFSKEDCSEGSEIQKHDWVVKALGHDLVKVSGKAATFDDDGCSAYEKCNRYGKEFGKSVIRKMSARLSATSYTYNGKTKTPSVICSGLTRDRDYTVSLPAGRKAVGKYTITVKGAGDKYAGSKTLTYVINPKGTGIKKPAAAKKAFTAKWSRQSAKMSKAHITGYQVQYSLKSNFKSAKAVTIRGYRKTSKKISKLKGKKTYCVRVRTYMKSGKTTFYSAWSKAKRVKTK</sequence>
<protein>
    <recommendedName>
        <fullName evidence="1">Fibronectin type-III domain-containing protein</fullName>
    </recommendedName>
</protein>
<evidence type="ECO:0000313" key="3">
    <source>
        <dbReference type="Proteomes" id="UP000187404"/>
    </source>
</evidence>
<dbReference type="InterPro" id="IPR013783">
    <property type="entry name" value="Ig-like_fold"/>
</dbReference>
<evidence type="ECO:0000313" key="2">
    <source>
        <dbReference type="EMBL" id="OLR54933.1"/>
    </source>
</evidence>
<comment type="caution">
    <text evidence="2">The sequence shown here is derived from an EMBL/GenBank/DDBJ whole genome shotgun (WGS) entry which is preliminary data.</text>
</comment>
<dbReference type="PANTHER" id="PTHR46333">
    <property type="entry name" value="CYTOKINESIS PROTEIN 3"/>
    <property type="match status" value="1"/>
</dbReference>
<feature type="domain" description="Fibronectin type-III" evidence="1">
    <location>
        <begin position="576"/>
        <end position="676"/>
    </location>
</feature>
<dbReference type="InterPro" id="IPR003961">
    <property type="entry name" value="FN3_dom"/>
</dbReference>
<reference evidence="2 3" key="1">
    <citation type="journal article" date="2016" name="Appl. Environ. Microbiol.">
        <title>Function and Phylogeny of Bacterial Butyryl Coenzyme A:Acetate Transferases and Their Diversity in the Proximal Colon of Swine.</title>
        <authorList>
            <person name="Trachsel J."/>
            <person name="Bayles D.O."/>
            <person name="Looft T."/>
            <person name="Levine U.Y."/>
            <person name="Allen H.K."/>
        </authorList>
    </citation>
    <scope>NUCLEOTIDE SEQUENCE [LARGE SCALE GENOMIC DNA]</scope>
    <source>
        <strain evidence="2 3">68-3-10</strain>
    </source>
</reference>
<dbReference type="SMART" id="SM00460">
    <property type="entry name" value="TGc"/>
    <property type="match status" value="1"/>
</dbReference>
<dbReference type="Pfam" id="PF01841">
    <property type="entry name" value="Transglut_core"/>
    <property type="match status" value="1"/>
</dbReference>
<keyword evidence="3" id="KW-1185">Reference proteome</keyword>
<dbReference type="InterPro" id="IPR052557">
    <property type="entry name" value="CAP/Cytokinesis_protein"/>
</dbReference>
<dbReference type="GO" id="GO:0005737">
    <property type="term" value="C:cytoplasm"/>
    <property type="evidence" value="ECO:0007669"/>
    <property type="project" value="TreeGrafter"/>
</dbReference>
<dbReference type="InterPro" id="IPR036116">
    <property type="entry name" value="FN3_sf"/>
</dbReference>
<dbReference type="Gene3D" id="2.60.40.10">
    <property type="entry name" value="Immunoglobulins"/>
    <property type="match status" value="1"/>
</dbReference>
<dbReference type="Proteomes" id="UP000187404">
    <property type="component" value="Unassembled WGS sequence"/>
</dbReference>
<dbReference type="PANTHER" id="PTHR46333:SF2">
    <property type="entry name" value="CYTOKINESIS PROTEIN 3"/>
    <property type="match status" value="1"/>
</dbReference>
<dbReference type="Pfam" id="PF18998">
    <property type="entry name" value="Flg_new_2"/>
    <property type="match status" value="1"/>
</dbReference>
<dbReference type="Gene3D" id="3.10.620.30">
    <property type="match status" value="1"/>
</dbReference>
<gene>
    <name evidence="2" type="ORF">BHK98_01860</name>
</gene>
<dbReference type="InterPro" id="IPR002931">
    <property type="entry name" value="Transglutaminase-like"/>
</dbReference>
<accession>A0A1Q9JFH3</accession>
<evidence type="ECO:0000259" key="1">
    <source>
        <dbReference type="PROSITE" id="PS50853"/>
    </source>
</evidence>
<dbReference type="AlphaFoldDB" id="A0A1Q9JFH3"/>
<dbReference type="InterPro" id="IPR044060">
    <property type="entry name" value="Bacterial_rp_domain"/>
</dbReference>
<organism evidence="2 3">
    <name type="scientific">Hornefia porci</name>
    <dbReference type="NCBI Taxonomy" id="2652292"/>
    <lineage>
        <taxon>Bacteria</taxon>
        <taxon>Bacillati</taxon>
        <taxon>Bacillota</taxon>
        <taxon>Clostridia</taxon>
        <taxon>Peptostreptococcales</taxon>
        <taxon>Anaerovoracaceae</taxon>
        <taxon>Hornefia</taxon>
    </lineage>
</organism>
<dbReference type="EMBL" id="MJIE01000001">
    <property type="protein sequence ID" value="OLR54933.1"/>
    <property type="molecule type" value="Genomic_DNA"/>
</dbReference>
<dbReference type="PROSITE" id="PS50853">
    <property type="entry name" value="FN3"/>
    <property type="match status" value="1"/>
</dbReference>
<name>A0A1Q9JFH3_9FIRM</name>
<dbReference type="SUPFAM" id="SSF49265">
    <property type="entry name" value="Fibronectin type III"/>
    <property type="match status" value="1"/>
</dbReference>
<dbReference type="SUPFAM" id="SSF54001">
    <property type="entry name" value="Cysteine proteinases"/>
    <property type="match status" value="1"/>
</dbReference>
<dbReference type="InterPro" id="IPR038765">
    <property type="entry name" value="Papain-like_cys_pep_sf"/>
</dbReference>